<keyword evidence="6" id="KW-1185">Reference proteome</keyword>
<dbReference type="PANTHER" id="PTHR12121">
    <property type="entry name" value="CARBON CATABOLITE REPRESSOR PROTEIN 4"/>
    <property type="match status" value="1"/>
</dbReference>
<evidence type="ECO:0000256" key="3">
    <source>
        <dbReference type="ARBA" id="ARBA00022989"/>
    </source>
</evidence>
<comment type="subcellular location">
    <subcellularLocation>
        <location evidence="1">Membrane</location>
    </subcellularLocation>
</comment>
<sequence>MSNDNVEGQNRETIKELYDEVDEERNAASTAANEVMSMIPRLQRDETETKMELRRVKRCAKEKMEHDQDQLLALEDMVYKREQTIQVLTCEAQAYKHRTMSYGFTESETCSIEINLVLILGFSKSKELILHHKQLNQAYICYQCELYRWDNRSKAVLDNIKSFEADFICLQEVEEYDSFFKRIMGAQGYSGIYIQKGEDHKRDGVAIFYKPKLAEFLDEEFIALNDRGHPESTRGGQRLKCDSVAILAAFKISKPFNHIVIIANAHLKSGEPDLWGDVRLAQTDTLMLFLAFFWRRVSGIYECNPSVILAGDFNSNPSSEVYGYLNSKTIALTMSPFGEDHDKENQADFKLRSVYGLTKREPRFTKYAPGSAETMDYVFFKPSEFTSPVKLLELPEVVDFLPSEGHPSDHLPIGVEFEIKQSKTTK</sequence>
<proteinExistence type="predicted"/>
<keyword evidence="2" id="KW-0812">Transmembrane</keyword>
<dbReference type="Gene3D" id="3.60.10.10">
    <property type="entry name" value="Endonuclease/exonuclease/phosphatase"/>
    <property type="match status" value="1"/>
</dbReference>
<dbReference type="GO" id="GO:0080115">
    <property type="term" value="F:myosin XI tail binding"/>
    <property type="evidence" value="ECO:0007669"/>
    <property type="project" value="UniProtKB-ARBA"/>
</dbReference>
<evidence type="ECO:0000313" key="7">
    <source>
        <dbReference type="RefSeq" id="XP_056841721.1"/>
    </source>
</evidence>
<evidence type="ECO:0000256" key="2">
    <source>
        <dbReference type="ARBA" id="ARBA00022692"/>
    </source>
</evidence>
<accession>A0A9W3BR01</accession>
<keyword evidence="3" id="KW-1133">Transmembrane helix</keyword>
<dbReference type="OrthoDB" id="1730414at2759"/>
<dbReference type="PANTHER" id="PTHR12121:SF68">
    <property type="entry name" value="CARBON CATABOLITE REPRESSOR PROTEIN 4 HOMOLOG 4-RELATED"/>
    <property type="match status" value="1"/>
</dbReference>
<dbReference type="InterPro" id="IPR050410">
    <property type="entry name" value="CCR4/nocturin_mRNA_transcr"/>
</dbReference>
<evidence type="ECO:0000313" key="6">
    <source>
        <dbReference type="Proteomes" id="UP000504610"/>
    </source>
</evidence>
<dbReference type="Pfam" id="PF04576">
    <property type="entry name" value="Zein-binding"/>
    <property type="match status" value="1"/>
</dbReference>
<evidence type="ECO:0000256" key="1">
    <source>
        <dbReference type="ARBA" id="ARBA00004370"/>
    </source>
</evidence>
<evidence type="ECO:0000259" key="5">
    <source>
        <dbReference type="PROSITE" id="PS51775"/>
    </source>
</evidence>
<dbReference type="InterPro" id="IPR007656">
    <property type="entry name" value="GTD-bd"/>
</dbReference>
<reference evidence="7" key="2">
    <citation type="submission" date="2025-08" db="UniProtKB">
        <authorList>
            <consortium name="RefSeq"/>
        </authorList>
    </citation>
    <scope>IDENTIFICATION</scope>
    <source>
        <tissue evidence="7">Leaf</tissue>
    </source>
</reference>
<name>A0A9W3BR01_RAPSA</name>
<dbReference type="SUPFAM" id="SSF56219">
    <property type="entry name" value="DNase I-like"/>
    <property type="match status" value="1"/>
</dbReference>
<protein>
    <submittedName>
        <fullName evidence="7">Carbon catabolite repressor protein 4 homolog 4-like</fullName>
    </submittedName>
</protein>
<dbReference type="PROSITE" id="PS51775">
    <property type="entry name" value="GTD_BINDING"/>
    <property type="match status" value="1"/>
</dbReference>
<dbReference type="Pfam" id="PF03372">
    <property type="entry name" value="Exo_endo_phos"/>
    <property type="match status" value="1"/>
</dbReference>
<dbReference type="GO" id="GO:0000175">
    <property type="term" value="F:3'-5'-RNA exonuclease activity"/>
    <property type="evidence" value="ECO:0007669"/>
    <property type="project" value="TreeGrafter"/>
</dbReference>
<keyword evidence="4" id="KW-0472">Membrane</keyword>
<dbReference type="GeneID" id="108858403"/>
<reference evidence="6" key="1">
    <citation type="journal article" date="2019" name="Database">
        <title>The radish genome database (RadishGD): an integrated information resource for radish genomics.</title>
        <authorList>
            <person name="Yu H.J."/>
            <person name="Baek S."/>
            <person name="Lee Y.J."/>
            <person name="Cho A."/>
            <person name="Mun J.H."/>
        </authorList>
    </citation>
    <scope>NUCLEOTIDE SEQUENCE [LARGE SCALE GENOMIC DNA]</scope>
    <source>
        <strain evidence="6">cv. WK10039</strain>
    </source>
</reference>
<dbReference type="InterPro" id="IPR005135">
    <property type="entry name" value="Endo/exonuclease/phosphatase"/>
</dbReference>
<dbReference type="RefSeq" id="XP_056841721.1">
    <property type="nucleotide sequence ID" value="XM_056985741.1"/>
</dbReference>
<gene>
    <name evidence="7" type="primary">LOC108858403</name>
</gene>
<organism evidence="6 7">
    <name type="scientific">Raphanus sativus</name>
    <name type="common">Radish</name>
    <name type="synonym">Raphanus raphanistrum var. sativus</name>
    <dbReference type="NCBI Taxonomy" id="3726"/>
    <lineage>
        <taxon>Eukaryota</taxon>
        <taxon>Viridiplantae</taxon>
        <taxon>Streptophyta</taxon>
        <taxon>Embryophyta</taxon>
        <taxon>Tracheophyta</taxon>
        <taxon>Spermatophyta</taxon>
        <taxon>Magnoliopsida</taxon>
        <taxon>eudicotyledons</taxon>
        <taxon>Gunneridae</taxon>
        <taxon>Pentapetalae</taxon>
        <taxon>rosids</taxon>
        <taxon>malvids</taxon>
        <taxon>Brassicales</taxon>
        <taxon>Brassicaceae</taxon>
        <taxon>Brassiceae</taxon>
        <taxon>Raphanus</taxon>
    </lineage>
</organism>
<evidence type="ECO:0000256" key="4">
    <source>
        <dbReference type="ARBA" id="ARBA00023136"/>
    </source>
</evidence>
<dbReference type="Proteomes" id="UP000504610">
    <property type="component" value="Chromosome 5"/>
</dbReference>
<feature type="domain" description="GTD-binding" evidence="5">
    <location>
        <begin position="1"/>
        <end position="96"/>
    </location>
</feature>
<dbReference type="AlphaFoldDB" id="A0A9W3BR01"/>
<dbReference type="KEGG" id="rsz:108858403"/>
<dbReference type="InterPro" id="IPR036691">
    <property type="entry name" value="Endo/exonu/phosph_ase_sf"/>
</dbReference>
<dbReference type="GO" id="GO:0016020">
    <property type="term" value="C:membrane"/>
    <property type="evidence" value="ECO:0007669"/>
    <property type="project" value="UniProtKB-SubCell"/>
</dbReference>